<keyword evidence="2" id="KW-1185">Reference proteome</keyword>
<protein>
    <submittedName>
        <fullName evidence="1">Uncharacterized protein</fullName>
    </submittedName>
</protein>
<dbReference type="Proteomes" id="UP000663722">
    <property type="component" value="Chromosome"/>
</dbReference>
<proteinExistence type="predicted"/>
<name>A0A975GK40_9BACT</name>
<evidence type="ECO:0000313" key="1">
    <source>
        <dbReference type="EMBL" id="QTA84311.1"/>
    </source>
</evidence>
<organism evidence="1 2">
    <name type="scientific">Desulfonema magnum</name>
    <dbReference type="NCBI Taxonomy" id="45655"/>
    <lineage>
        <taxon>Bacteria</taxon>
        <taxon>Pseudomonadati</taxon>
        <taxon>Thermodesulfobacteriota</taxon>
        <taxon>Desulfobacteria</taxon>
        <taxon>Desulfobacterales</taxon>
        <taxon>Desulfococcaceae</taxon>
        <taxon>Desulfonema</taxon>
    </lineage>
</organism>
<dbReference type="KEGG" id="dmm:dnm_003050"/>
<dbReference type="EMBL" id="CP061800">
    <property type="protein sequence ID" value="QTA84311.1"/>
    <property type="molecule type" value="Genomic_DNA"/>
</dbReference>
<accession>A0A975GK40</accession>
<reference evidence="1" key="1">
    <citation type="journal article" date="2021" name="Microb. Physiol.">
        <title>Proteogenomic Insights into the Physiology of Marine, Sulfate-Reducing, Filamentous Desulfonema limicola and Desulfonema magnum.</title>
        <authorList>
            <person name="Schnaars V."/>
            <person name="Wohlbrand L."/>
            <person name="Scheve S."/>
            <person name="Hinrichs C."/>
            <person name="Reinhardt R."/>
            <person name="Rabus R."/>
        </authorList>
    </citation>
    <scope>NUCLEOTIDE SEQUENCE</scope>
    <source>
        <strain evidence="1">4be13</strain>
    </source>
</reference>
<dbReference type="AlphaFoldDB" id="A0A975GK40"/>
<gene>
    <name evidence="1" type="ORF">dnm_003050</name>
</gene>
<sequence length="56" mass="6433">MKVRWVALRSTHPTHFFFLNGALPPPEKDGFIPRLSCPRCESLKTFRSADNLFADN</sequence>
<evidence type="ECO:0000313" key="2">
    <source>
        <dbReference type="Proteomes" id="UP000663722"/>
    </source>
</evidence>